<organism evidence="1">
    <name type="scientific">Rhizophora mucronata</name>
    <name type="common">Asiatic mangrove</name>
    <dbReference type="NCBI Taxonomy" id="61149"/>
    <lineage>
        <taxon>Eukaryota</taxon>
        <taxon>Viridiplantae</taxon>
        <taxon>Streptophyta</taxon>
        <taxon>Embryophyta</taxon>
        <taxon>Tracheophyta</taxon>
        <taxon>Spermatophyta</taxon>
        <taxon>Magnoliopsida</taxon>
        <taxon>eudicotyledons</taxon>
        <taxon>Gunneridae</taxon>
        <taxon>Pentapetalae</taxon>
        <taxon>rosids</taxon>
        <taxon>fabids</taxon>
        <taxon>Malpighiales</taxon>
        <taxon>Rhizophoraceae</taxon>
        <taxon>Rhizophora</taxon>
    </lineage>
</organism>
<proteinExistence type="predicted"/>
<reference evidence="1" key="1">
    <citation type="submission" date="2018-02" db="EMBL/GenBank/DDBJ databases">
        <title>Rhizophora mucronata_Transcriptome.</title>
        <authorList>
            <person name="Meera S.P."/>
            <person name="Sreeshan A."/>
            <person name="Augustine A."/>
        </authorList>
    </citation>
    <scope>NUCLEOTIDE SEQUENCE</scope>
    <source>
        <tissue evidence="1">Leaf</tissue>
    </source>
</reference>
<name>A0A2P2Q3S5_RHIMU</name>
<evidence type="ECO:0000313" key="1">
    <source>
        <dbReference type="EMBL" id="MBX61638.1"/>
    </source>
</evidence>
<protein>
    <submittedName>
        <fullName evidence="1">Uncharacterized protein</fullName>
    </submittedName>
</protein>
<dbReference type="AlphaFoldDB" id="A0A2P2Q3S5"/>
<sequence length="59" mass="6938">MTQLRFNDEFGYTRTKVFMIGECRKQYGDYGIRKEVNGLMKVKLHSFLQISAFLTNLSL</sequence>
<accession>A0A2P2Q3S5</accession>
<dbReference type="EMBL" id="GGEC01081154">
    <property type="protein sequence ID" value="MBX61638.1"/>
    <property type="molecule type" value="Transcribed_RNA"/>
</dbReference>